<name>A0A2U2AJV1_9GAMM</name>
<evidence type="ECO:0000313" key="2">
    <source>
        <dbReference type="Proteomes" id="UP000244948"/>
    </source>
</evidence>
<accession>A0A2U2AJV1</accession>
<comment type="caution">
    <text evidence="1">The sequence shown here is derived from an EMBL/GenBank/DDBJ whole genome shotgun (WGS) entry which is preliminary data.</text>
</comment>
<dbReference type="Proteomes" id="UP000244948">
    <property type="component" value="Unassembled WGS sequence"/>
</dbReference>
<evidence type="ECO:0000313" key="1">
    <source>
        <dbReference type="EMBL" id="PWD83097.1"/>
    </source>
</evidence>
<dbReference type="EMBL" id="QEWR01000003">
    <property type="protein sequence ID" value="PWD83097.1"/>
    <property type="molecule type" value="Genomic_DNA"/>
</dbReference>
<gene>
    <name evidence="1" type="ORF">DC082_06660</name>
</gene>
<keyword evidence="2" id="KW-1185">Reference proteome</keyword>
<reference evidence="1 2" key="1">
    <citation type="journal article" date="2018" name="Genome Announc.">
        <title>Ignatzschineria cameli sp. nov., isolated from necrotic foot tissue of dromedaries (Camelus dromedarius) and associated maggots (Wohlfahrtia species) in Dubai.</title>
        <authorList>
            <person name="Tsang C.C."/>
            <person name="Tang J.Y."/>
            <person name="Fong J.Y."/>
            <person name="Kinne J."/>
            <person name="Lee H.H."/>
            <person name="Joseph M."/>
            <person name="Jose S."/>
            <person name="Schuster R.K."/>
            <person name="Tang Y."/>
            <person name="Sivakumar S."/>
            <person name="Chen J.H."/>
            <person name="Teng J.L."/>
            <person name="Lau S.K."/>
            <person name="Wernery U."/>
            <person name="Woo P.C."/>
        </authorList>
    </citation>
    <scope>NUCLEOTIDE SEQUENCE [LARGE SCALE GENOMIC DNA]</scope>
    <source>
        <strain evidence="1 2">KCTC 22643</strain>
    </source>
</reference>
<protein>
    <submittedName>
        <fullName evidence="1">Uncharacterized protein</fullName>
    </submittedName>
</protein>
<organism evidence="1 2">
    <name type="scientific">Ignatzschineria indica</name>
    <dbReference type="NCBI Taxonomy" id="472583"/>
    <lineage>
        <taxon>Bacteria</taxon>
        <taxon>Pseudomonadati</taxon>
        <taxon>Pseudomonadota</taxon>
        <taxon>Gammaproteobacteria</taxon>
        <taxon>Cardiobacteriales</taxon>
        <taxon>Ignatzschineriaceae</taxon>
        <taxon>Ignatzschineria</taxon>
    </lineage>
</organism>
<dbReference type="AlphaFoldDB" id="A0A2U2AJV1"/>
<dbReference type="RefSeq" id="WP_109236311.1">
    <property type="nucleotide sequence ID" value="NZ_BMXZ01000002.1"/>
</dbReference>
<sequence>MHHYIDSTDFDLLKEAKAHLSIQTECEYEGKIYKSPETVVSIDQKIDLALINRTIDDIAHVIATESIAMIDALKMISTEHRLTLFFKDDAGELLKAPTIHPLLLSASFGR</sequence>
<proteinExistence type="predicted"/>